<comment type="caution">
    <text evidence="1">The sequence shown here is derived from an EMBL/GenBank/DDBJ whole genome shotgun (WGS) entry which is preliminary data.</text>
</comment>
<proteinExistence type="predicted"/>
<name>A0ABX5PRX0_9GAMM</name>
<protein>
    <recommendedName>
        <fullName evidence="3">Transposase</fullName>
    </recommendedName>
</protein>
<evidence type="ECO:0000313" key="2">
    <source>
        <dbReference type="Proteomes" id="UP000247584"/>
    </source>
</evidence>
<gene>
    <name evidence="1" type="ORF">C8J23_10335</name>
</gene>
<dbReference type="Proteomes" id="UP000247584">
    <property type="component" value="Unassembled WGS sequence"/>
</dbReference>
<dbReference type="EMBL" id="QJSY01000003">
    <property type="protein sequence ID" value="PYE60422.1"/>
    <property type="molecule type" value="Genomic_DNA"/>
</dbReference>
<evidence type="ECO:0000313" key="1">
    <source>
        <dbReference type="EMBL" id="PYE60422.1"/>
    </source>
</evidence>
<accession>A0ABX5PRX0</accession>
<evidence type="ECO:0008006" key="3">
    <source>
        <dbReference type="Google" id="ProtNLM"/>
    </source>
</evidence>
<reference evidence="1 2" key="1">
    <citation type="submission" date="2018-06" db="EMBL/GenBank/DDBJ databases">
        <title>Genomic Encyclopedia of Type Strains, Phase III (KMG-III): the genomes of soil and plant-associated and newly described type strains.</title>
        <authorList>
            <person name="Whitman W."/>
        </authorList>
    </citation>
    <scope>NUCLEOTIDE SEQUENCE [LARGE SCALE GENOMIC DNA]</scope>
    <source>
        <strain evidence="1 2">JC5</strain>
    </source>
</reference>
<keyword evidence="2" id="KW-1185">Reference proteome</keyword>
<organism evidence="1 2">
    <name type="scientific">Shewanella chilikensis</name>
    <dbReference type="NCBI Taxonomy" id="558541"/>
    <lineage>
        <taxon>Bacteria</taxon>
        <taxon>Pseudomonadati</taxon>
        <taxon>Pseudomonadota</taxon>
        <taxon>Gammaproteobacteria</taxon>
        <taxon>Alteromonadales</taxon>
        <taxon>Shewanellaceae</taxon>
        <taxon>Shewanella</taxon>
    </lineage>
</organism>
<sequence length="52" mass="5888">MYAFGYEGGLGLKTKTRHIGGSLCEHLRLYVAAYLVASFSRIRADLPERSRR</sequence>